<keyword evidence="4" id="KW-0723">Serine/threonine-protein kinase</keyword>
<dbReference type="PROSITE" id="PS00107">
    <property type="entry name" value="PROTEIN_KINASE_ATP"/>
    <property type="match status" value="1"/>
</dbReference>
<dbReference type="AlphaFoldDB" id="A0A6A6TFV5"/>
<feature type="binding site" evidence="3">
    <location>
        <position position="162"/>
    </location>
    <ligand>
        <name>ATP</name>
        <dbReference type="ChEBI" id="CHEBI:30616"/>
    </ligand>
</feature>
<sequence>MAFSTSKSPFATPAECLDALFDSAQPDAAFGDTEIDEVAHLLRHCGQHAASRCPRTYIVLRTINELHTLDRLLGAGFRDHWFPVGGRGQGLPTSLDPRIKTLIVHKQHIVMSKSLDFEHGRHCLFGRGEPLPFEIGDLIGSGTSGQVHKIVSKVSFKEYALKRIHKRAAFGHRYKSTIKEIVGEIEIMRALGHRHIVEYLGSYTDTAHLGLIISPVAQCDLATYMQQACLQSGKRNTLRTFFGCLATALCYLHDNSIKHRDIKPQNTLIHRSNVLITDFGLSRDYLYTTSGPTSATPRYCSPETAKHESRNTSADVWPLGCVYLDMLAALQGYDIDWLRRRFATMGTTSTHYHPNLQATEELLEEWETSADRKVNAPRLD</sequence>
<dbReference type="GO" id="GO:0005524">
    <property type="term" value="F:ATP binding"/>
    <property type="evidence" value="ECO:0007669"/>
    <property type="project" value="UniProtKB-UniRule"/>
</dbReference>
<dbReference type="EMBL" id="MU004312">
    <property type="protein sequence ID" value="KAF2658780.1"/>
    <property type="molecule type" value="Genomic_DNA"/>
</dbReference>
<feature type="domain" description="Protein kinase" evidence="5">
    <location>
        <begin position="133"/>
        <end position="380"/>
    </location>
</feature>
<dbReference type="SMART" id="SM00220">
    <property type="entry name" value="S_TKc"/>
    <property type="match status" value="1"/>
</dbReference>
<keyword evidence="7" id="KW-1185">Reference proteome</keyword>
<keyword evidence="6" id="KW-0808">Transferase</keyword>
<dbReference type="Pfam" id="PF00069">
    <property type="entry name" value="Pkinase"/>
    <property type="match status" value="1"/>
</dbReference>
<name>A0A6A6TFV5_9PLEO</name>
<dbReference type="Gene3D" id="1.10.510.10">
    <property type="entry name" value="Transferase(Phosphotransferase) domain 1"/>
    <property type="match status" value="1"/>
</dbReference>
<dbReference type="PROSITE" id="PS00108">
    <property type="entry name" value="PROTEIN_KINASE_ST"/>
    <property type="match status" value="1"/>
</dbReference>
<dbReference type="OrthoDB" id="4062651at2759"/>
<protein>
    <submittedName>
        <fullName evidence="6">Kinase-like protein</fullName>
    </submittedName>
</protein>
<dbReference type="PANTHER" id="PTHR44167">
    <property type="entry name" value="OVARIAN-SPECIFIC SERINE/THREONINE-PROTEIN KINASE LOK-RELATED"/>
    <property type="match status" value="1"/>
</dbReference>
<dbReference type="InterPro" id="IPR008271">
    <property type="entry name" value="Ser/Thr_kinase_AS"/>
</dbReference>
<proteinExistence type="inferred from homology"/>
<dbReference type="GO" id="GO:0044773">
    <property type="term" value="P:mitotic DNA damage checkpoint signaling"/>
    <property type="evidence" value="ECO:0007669"/>
    <property type="project" value="TreeGrafter"/>
</dbReference>
<evidence type="ECO:0000256" key="2">
    <source>
        <dbReference type="ARBA" id="ARBA00022840"/>
    </source>
</evidence>
<keyword evidence="6" id="KW-0418">Kinase</keyword>
<keyword evidence="1 3" id="KW-0547">Nucleotide-binding</keyword>
<dbReference type="InterPro" id="IPR017441">
    <property type="entry name" value="Protein_kinase_ATP_BS"/>
</dbReference>
<dbReference type="InterPro" id="IPR000719">
    <property type="entry name" value="Prot_kinase_dom"/>
</dbReference>
<evidence type="ECO:0000313" key="7">
    <source>
        <dbReference type="Proteomes" id="UP000799324"/>
    </source>
</evidence>
<keyword evidence="2 3" id="KW-0067">ATP-binding</keyword>
<evidence type="ECO:0000256" key="4">
    <source>
        <dbReference type="RuleBase" id="RU000304"/>
    </source>
</evidence>
<evidence type="ECO:0000313" key="6">
    <source>
        <dbReference type="EMBL" id="KAF2658780.1"/>
    </source>
</evidence>
<comment type="similarity">
    <text evidence="4">Belongs to the protein kinase superfamily.</text>
</comment>
<dbReference type="SUPFAM" id="SSF56112">
    <property type="entry name" value="Protein kinase-like (PK-like)"/>
    <property type="match status" value="1"/>
</dbReference>
<gene>
    <name evidence="6" type="ORF">K491DRAFT_676156</name>
</gene>
<dbReference type="CDD" id="cd00180">
    <property type="entry name" value="PKc"/>
    <property type="match status" value="1"/>
</dbReference>
<evidence type="ECO:0000256" key="3">
    <source>
        <dbReference type="PROSITE-ProRule" id="PRU10141"/>
    </source>
</evidence>
<dbReference type="PROSITE" id="PS50011">
    <property type="entry name" value="PROTEIN_KINASE_DOM"/>
    <property type="match status" value="1"/>
</dbReference>
<dbReference type="Proteomes" id="UP000799324">
    <property type="component" value="Unassembled WGS sequence"/>
</dbReference>
<evidence type="ECO:0000259" key="5">
    <source>
        <dbReference type="PROSITE" id="PS50011"/>
    </source>
</evidence>
<reference evidence="6" key="1">
    <citation type="journal article" date="2020" name="Stud. Mycol.">
        <title>101 Dothideomycetes genomes: a test case for predicting lifestyles and emergence of pathogens.</title>
        <authorList>
            <person name="Haridas S."/>
            <person name="Albert R."/>
            <person name="Binder M."/>
            <person name="Bloem J."/>
            <person name="Labutti K."/>
            <person name="Salamov A."/>
            <person name="Andreopoulos B."/>
            <person name="Baker S."/>
            <person name="Barry K."/>
            <person name="Bills G."/>
            <person name="Bluhm B."/>
            <person name="Cannon C."/>
            <person name="Castanera R."/>
            <person name="Culley D."/>
            <person name="Daum C."/>
            <person name="Ezra D."/>
            <person name="Gonzalez J."/>
            <person name="Henrissat B."/>
            <person name="Kuo A."/>
            <person name="Liang C."/>
            <person name="Lipzen A."/>
            <person name="Lutzoni F."/>
            <person name="Magnuson J."/>
            <person name="Mondo S."/>
            <person name="Nolan M."/>
            <person name="Ohm R."/>
            <person name="Pangilinan J."/>
            <person name="Park H.-J."/>
            <person name="Ramirez L."/>
            <person name="Alfaro M."/>
            <person name="Sun H."/>
            <person name="Tritt A."/>
            <person name="Yoshinaga Y."/>
            <person name="Zwiers L.-H."/>
            <person name="Turgeon B."/>
            <person name="Goodwin S."/>
            <person name="Spatafora J."/>
            <person name="Crous P."/>
            <person name="Grigoriev I."/>
        </authorList>
    </citation>
    <scope>NUCLEOTIDE SEQUENCE</scope>
    <source>
        <strain evidence="6">CBS 122681</strain>
    </source>
</reference>
<organism evidence="6 7">
    <name type="scientific">Lophiostoma macrostomum CBS 122681</name>
    <dbReference type="NCBI Taxonomy" id="1314788"/>
    <lineage>
        <taxon>Eukaryota</taxon>
        <taxon>Fungi</taxon>
        <taxon>Dikarya</taxon>
        <taxon>Ascomycota</taxon>
        <taxon>Pezizomycotina</taxon>
        <taxon>Dothideomycetes</taxon>
        <taxon>Pleosporomycetidae</taxon>
        <taxon>Pleosporales</taxon>
        <taxon>Lophiostomataceae</taxon>
        <taxon>Lophiostoma</taxon>
    </lineage>
</organism>
<dbReference type="GO" id="GO:0005634">
    <property type="term" value="C:nucleus"/>
    <property type="evidence" value="ECO:0007669"/>
    <property type="project" value="TreeGrafter"/>
</dbReference>
<accession>A0A6A6TFV5</accession>
<dbReference type="PANTHER" id="PTHR44167:SF24">
    <property type="entry name" value="SERINE_THREONINE-PROTEIN KINASE CHK2"/>
    <property type="match status" value="1"/>
</dbReference>
<dbReference type="GO" id="GO:0004674">
    <property type="term" value="F:protein serine/threonine kinase activity"/>
    <property type="evidence" value="ECO:0007669"/>
    <property type="project" value="UniProtKB-KW"/>
</dbReference>
<dbReference type="InterPro" id="IPR011009">
    <property type="entry name" value="Kinase-like_dom_sf"/>
</dbReference>
<evidence type="ECO:0000256" key="1">
    <source>
        <dbReference type="ARBA" id="ARBA00022741"/>
    </source>
</evidence>